<protein>
    <submittedName>
        <fullName evidence="2">Uncharacterized protein</fullName>
    </submittedName>
</protein>
<keyword evidence="3" id="KW-1185">Reference proteome</keyword>
<proteinExistence type="predicted"/>
<dbReference type="RefSeq" id="WP_073272596.1">
    <property type="nucleotide sequence ID" value="NZ_FRAC01000006.1"/>
</dbReference>
<organism evidence="2 3">
    <name type="scientific">Anaerocolumna jejuensis DSM 15929</name>
    <dbReference type="NCBI Taxonomy" id="1121322"/>
    <lineage>
        <taxon>Bacteria</taxon>
        <taxon>Bacillati</taxon>
        <taxon>Bacillota</taxon>
        <taxon>Clostridia</taxon>
        <taxon>Lachnospirales</taxon>
        <taxon>Lachnospiraceae</taxon>
        <taxon>Anaerocolumna</taxon>
    </lineage>
</organism>
<dbReference type="STRING" id="1121322.SAMN02745136_00513"/>
<feature type="coiled-coil region" evidence="1">
    <location>
        <begin position="63"/>
        <end position="90"/>
    </location>
</feature>
<dbReference type="Proteomes" id="UP000184386">
    <property type="component" value="Unassembled WGS sequence"/>
</dbReference>
<evidence type="ECO:0000313" key="3">
    <source>
        <dbReference type="Proteomes" id="UP000184386"/>
    </source>
</evidence>
<reference evidence="2 3" key="1">
    <citation type="submission" date="2016-11" db="EMBL/GenBank/DDBJ databases">
        <authorList>
            <person name="Jaros S."/>
            <person name="Januszkiewicz K."/>
            <person name="Wedrychowicz H."/>
        </authorList>
    </citation>
    <scope>NUCLEOTIDE SEQUENCE [LARGE SCALE GENOMIC DNA]</scope>
    <source>
        <strain evidence="2 3">DSM 15929</strain>
    </source>
</reference>
<accession>A0A1M6KN66</accession>
<dbReference type="AlphaFoldDB" id="A0A1M6KN66"/>
<dbReference type="EMBL" id="FRAC01000006">
    <property type="protein sequence ID" value="SHJ60314.1"/>
    <property type="molecule type" value="Genomic_DNA"/>
</dbReference>
<keyword evidence="1" id="KW-0175">Coiled coil</keyword>
<evidence type="ECO:0000256" key="1">
    <source>
        <dbReference type="SAM" id="Coils"/>
    </source>
</evidence>
<name>A0A1M6KN66_9FIRM</name>
<evidence type="ECO:0000313" key="2">
    <source>
        <dbReference type="EMBL" id="SHJ60314.1"/>
    </source>
</evidence>
<sequence length="124" mass="14021">MKNKQDIDKQVALIVSNVIAGVEKDLFSQLDFSDLQRQLAELKVTVSVMPDVLRKFTKDQKVISGVQDIVKEYQRLITQQEKELEKIDAVKEAIDKTMWCIAGATQQITQLVLDKETDSNGNPT</sequence>
<gene>
    <name evidence="2" type="ORF">SAMN02745136_00513</name>
</gene>